<keyword evidence="9" id="KW-1185">Reference proteome</keyword>
<evidence type="ECO:0000313" key="9">
    <source>
        <dbReference type="Proteomes" id="UP000664132"/>
    </source>
</evidence>
<dbReference type="EMBL" id="JAFJYH010000094">
    <property type="protein sequence ID" value="KAG4419965.1"/>
    <property type="molecule type" value="Genomic_DNA"/>
</dbReference>
<feature type="region of interest" description="Disordered" evidence="6">
    <location>
        <begin position="1"/>
        <end position="21"/>
    </location>
</feature>
<comment type="similarity">
    <text evidence="2">Belongs to the class-I pyridoxal-phosphate-dependent aminotransferase family.</text>
</comment>
<evidence type="ECO:0000256" key="1">
    <source>
        <dbReference type="ARBA" id="ARBA00001933"/>
    </source>
</evidence>
<protein>
    <recommendedName>
        <fullName evidence="7">Aminotransferase class I/classII large domain-containing protein</fullName>
    </recommendedName>
</protein>
<dbReference type="InterPro" id="IPR015421">
    <property type="entry name" value="PyrdxlP-dep_Trfase_major"/>
</dbReference>
<evidence type="ECO:0000313" key="8">
    <source>
        <dbReference type="EMBL" id="KAG4419965.1"/>
    </source>
</evidence>
<dbReference type="InterPro" id="IPR050859">
    <property type="entry name" value="Class-I_PLP-dep_aminotransf"/>
</dbReference>
<accession>A0A8H7W7G0</accession>
<comment type="caution">
    <text evidence="8">The sequence shown here is derived from an EMBL/GenBank/DDBJ whole genome shotgun (WGS) entry which is preliminary data.</text>
</comment>
<name>A0A8H7W7G0_9HELO</name>
<dbReference type="Gene3D" id="3.40.640.10">
    <property type="entry name" value="Type I PLP-dependent aspartate aminotransferase-like (Major domain)"/>
    <property type="match status" value="1"/>
</dbReference>
<feature type="domain" description="Aminotransferase class I/classII large" evidence="7">
    <location>
        <begin position="111"/>
        <end position="394"/>
    </location>
</feature>
<dbReference type="GO" id="GO:1901605">
    <property type="term" value="P:alpha-amino acid metabolic process"/>
    <property type="evidence" value="ECO:0007669"/>
    <property type="project" value="TreeGrafter"/>
</dbReference>
<evidence type="ECO:0000256" key="6">
    <source>
        <dbReference type="SAM" id="MobiDB-lite"/>
    </source>
</evidence>
<dbReference type="AlphaFoldDB" id="A0A8H7W7G0"/>
<dbReference type="GO" id="GO:0008483">
    <property type="term" value="F:transaminase activity"/>
    <property type="evidence" value="ECO:0007669"/>
    <property type="project" value="UniProtKB-KW"/>
</dbReference>
<feature type="region of interest" description="Disordered" evidence="6">
    <location>
        <begin position="418"/>
        <end position="438"/>
    </location>
</feature>
<dbReference type="SUPFAM" id="SSF53383">
    <property type="entry name" value="PLP-dependent transferases"/>
    <property type="match status" value="1"/>
</dbReference>
<keyword evidence="5" id="KW-0663">Pyridoxal phosphate</keyword>
<dbReference type="InterPro" id="IPR015424">
    <property type="entry name" value="PyrdxlP-dep_Trfase"/>
</dbReference>
<dbReference type="InterPro" id="IPR004839">
    <property type="entry name" value="Aminotransferase_I/II_large"/>
</dbReference>
<dbReference type="OrthoDB" id="691673at2759"/>
<keyword evidence="4" id="KW-0808">Transferase</keyword>
<organism evidence="8 9">
    <name type="scientific">Cadophora malorum</name>
    <dbReference type="NCBI Taxonomy" id="108018"/>
    <lineage>
        <taxon>Eukaryota</taxon>
        <taxon>Fungi</taxon>
        <taxon>Dikarya</taxon>
        <taxon>Ascomycota</taxon>
        <taxon>Pezizomycotina</taxon>
        <taxon>Leotiomycetes</taxon>
        <taxon>Helotiales</taxon>
        <taxon>Ploettnerulaceae</taxon>
        <taxon>Cadophora</taxon>
    </lineage>
</organism>
<evidence type="ECO:0000256" key="5">
    <source>
        <dbReference type="ARBA" id="ARBA00022898"/>
    </source>
</evidence>
<evidence type="ECO:0000256" key="3">
    <source>
        <dbReference type="ARBA" id="ARBA00022576"/>
    </source>
</evidence>
<comment type="cofactor">
    <cofactor evidence="1">
        <name>pyridoxal 5'-phosphate</name>
        <dbReference type="ChEBI" id="CHEBI:597326"/>
    </cofactor>
</comment>
<evidence type="ECO:0000256" key="4">
    <source>
        <dbReference type="ARBA" id="ARBA00022679"/>
    </source>
</evidence>
<dbReference type="PANTHER" id="PTHR42790">
    <property type="entry name" value="AMINOTRANSFERASE"/>
    <property type="match status" value="1"/>
</dbReference>
<dbReference type="PANTHER" id="PTHR42790:SF1">
    <property type="entry name" value="AROMATIC AMINO ACID AMINOTRANSFERASE, HYPOTHETICAL (EUROFUNG)"/>
    <property type="match status" value="1"/>
</dbReference>
<dbReference type="Pfam" id="PF00155">
    <property type="entry name" value="Aminotran_1_2"/>
    <property type="match status" value="1"/>
</dbReference>
<reference evidence="8" key="1">
    <citation type="submission" date="2021-02" db="EMBL/GenBank/DDBJ databases">
        <title>Genome sequence Cadophora malorum strain M34.</title>
        <authorList>
            <person name="Stefanovic E."/>
            <person name="Vu D."/>
            <person name="Scully C."/>
            <person name="Dijksterhuis J."/>
            <person name="Roader J."/>
            <person name="Houbraken J."/>
        </authorList>
    </citation>
    <scope>NUCLEOTIDE SEQUENCE</scope>
    <source>
        <strain evidence="8">M34</strain>
    </source>
</reference>
<gene>
    <name evidence="8" type="ORF">IFR04_006905</name>
</gene>
<sequence>MASMTTLMPKGDASPKQQPKDLSHHFSAMAKLRVQSSVAPFLKALTPSVTNLGAGFPLAATFPAESLEGAIAKMNRFPLHPMSPNSFPSPDITHFAIPKYSSSMRAIIATDDRVDLATSLQYQDSTGLPSLADFINDFSLNYQNQGKIPYSKPETLITGGAVDAFSKCLSTFANPGDSIVMEEVTYFTARDAVLPFGLGIVPMTLDDEGIDAIALNRVLDTWSEKKRGRKPHMMYTVSLGQNPKGTITPLKRKKKIYEVCQKHDILIFEDEPFWPFQYNIPESSTETFIATLAPSYLQIDTDGRVLGINTFTKLIAPGCRVGWIVAQPAFIEKLGFLTDNSTFNPSGFVEAVLAQLFRQWSVHGFIRWIEGLRADYLQKRDVLCEALAEGRDLVVHTHHHHHHHYQTAIVEASDKAHNKISKRKRHSDEDSEHHHNQKTKIRMYEFEAPAAGFLIWVQINTASHPLSHASRGKSRLTPSEIIQLLWKHLHGPPYNLLTITGDIFAATPEVQEEIDAAGVGHLRLSFIGVETSELKKVGQVFGDALKAFWEGEGWDEEVLDGVEYI</sequence>
<evidence type="ECO:0000256" key="2">
    <source>
        <dbReference type="ARBA" id="ARBA00007441"/>
    </source>
</evidence>
<dbReference type="GO" id="GO:0030170">
    <property type="term" value="F:pyridoxal phosphate binding"/>
    <property type="evidence" value="ECO:0007669"/>
    <property type="project" value="InterPro"/>
</dbReference>
<dbReference type="CDD" id="cd00609">
    <property type="entry name" value="AAT_like"/>
    <property type="match status" value="1"/>
</dbReference>
<keyword evidence="3" id="KW-0032">Aminotransferase</keyword>
<evidence type="ECO:0000259" key="7">
    <source>
        <dbReference type="Pfam" id="PF00155"/>
    </source>
</evidence>
<proteinExistence type="inferred from homology"/>
<dbReference type="Proteomes" id="UP000664132">
    <property type="component" value="Unassembled WGS sequence"/>
</dbReference>